<comment type="subcellular location">
    <subcellularLocation>
        <location evidence="1">Cytoplasm</location>
    </subcellularLocation>
</comment>
<keyword evidence="5" id="KW-0539">Nucleus</keyword>
<dbReference type="EMBL" id="KQ996424">
    <property type="protein sequence ID" value="KZV45136.1"/>
    <property type="molecule type" value="Genomic_DNA"/>
</dbReference>
<gene>
    <name evidence="8" type="ORF">F511_24178</name>
</gene>
<keyword evidence="9" id="KW-1185">Reference proteome</keyword>
<evidence type="ECO:0000256" key="2">
    <source>
        <dbReference type="ARBA" id="ARBA00022490"/>
    </source>
</evidence>
<evidence type="ECO:0000256" key="1">
    <source>
        <dbReference type="ARBA" id="ARBA00004496"/>
    </source>
</evidence>
<feature type="region of interest" description="Disordered" evidence="7">
    <location>
        <begin position="49"/>
        <end position="75"/>
    </location>
</feature>
<dbReference type="GO" id="GO:0005737">
    <property type="term" value="C:cytoplasm"/>
    <property type="evidence" value="ECO:0007669"/>
    <property type="project" value="UniProtKB-SubCell"/>
</dbReference>
<protein>
    <submittedName>
        <fullName evidence="8">Uncharacterized protein</fullName>
    </submittedName>
</protein>
<evidence type="ECO:0000256" key="5">
    <source>
        <dbReference type="ARBA" id="ARBA00023242"/>
    </source>
</evidence>
<organism evidence="8 9">
    <name type="scientific">Dorcoceras hygrometricum</name>
    <dbReference type="NCBI Taxonomy" id="472368"/>
    <lineage>
        <taxon>Eukaryota</taxon>
        <taxon>Viridiplantae</taxon>
        <taxon>Streptophyta</taxon>
        <taxon>Embryophyta</taxon>
        <taxon>Tracheophyta</taxon>
        <taxon>Spermatophyta</taxon>
        <taxon>Magnoliopsida</taxon>
        <taxon>eudicotyledons</taxon>
        <taxon>Gunneridae</taxon>
        <taxon>Pentapetalae</taxon>
        <taxon>asterids</taxon>
        <taxon>lamiids</taxon>
        <taxon>Lamiales</taxon>
        <taxon>Gesneriaceae</taxon>
        <taxon>Didymocarpoideae</taxon>
        <taxon>Trichosporeae</taxon>
        <taxon>Loxocarpinae</taxon>
        <taxon>Dorcoceras</taxon>
    </lineage>
</organism>
<dbReference type="PANTHER" id="PTHR33347:SF34">
    <property type="entry name" value="PROTEIN SOB FIVE-LIKE 6"/>
    <property type="match status" value="1"/>
</dbReference>
<keyword evidence="2" id="KW-0963">Cytoplasm</keyword>
<dbReference type="OrthoDB" id="759087at2759"/>
<evidence type="ECO:0000313" key="8">
    <source>
        <dbReference type="EMBL" id="KZV45136.1"/>
    </source>
</evidence>
<dbReference type="PANTHER" id="PTHR33347">
    <property type="entry name" value="OSJNBA0091C07.3 PROTEIN"/>
    <property type="match status" value="1"/>
</dbReference>
<sequence>MNISTSECSSDCESGWTMYLDQSSNSTDRFTRDFSKNCQQEHAVDSYAYQADQQDDEDLSMVSDASSGPPPHFQEYDSYAAAAAGGTESQFFRGYPSSVSEVAYKKRSKQQRSKTKDARDYRRQQDFCLADTASSPIFHFPKDNVAPSGFSQVLSAANFESESIPKKQSAGFLKSSTKGKSGSFLGRKRQ</sequence>
<keyword evidence="3" id="KW-0203">Cytokinin biosynthesis</keyword>
<dbReference type="Proteomes" id="UP000250235">
    <property type="component" value="Unassembled WGS sequence"/>
</dbReference>
<dbReference type="AlphaFoldDB" id="A0A2Z7CK22"/>
<proteinExistence type="inferred from homology"/>
<dbReference type="GO" id="GO:0009736">
    <property type="term" value="P:cytokinin-activated signaling pathway"/>
    <property type="evidence" value="ECO:0007669"/>
    <property type="project" value="UniProtKB-KW"/>
</dbReference>
<evidence type="ECO:0000256" key="4">
    <source>
        <dbReference type="ARBA" id="ARBA00022864"/>
    </source>
</evidence>
<dbReference type="GO" id="GO:0009691">
    <property type="term" value="P:cytokinin biosynthetic process"/>
    <property type="evidence" value="ECO:0007669"/>
    <property type="project" value="UniProtKB-KW"/>
</dbReference>
<name>A0A2Z7CK22_9LAMI</name>
<accession>A0A2Z7CK22</accession>
<comment type="similarity">
    <text evidence="6">Belongs to the SOFL plant protein family.</text>
</comment>
<evidence type="ECO:0000256" key="3">
    <source>
        <dbReference type="ARBA" id="ARBA00022712"/>
    </source>
</evidence>
<evidence type="ECO:0000256" key="6">
    <source>
        <dbReference type="ARBA" id="ARBA00024199"/>
    </source>
</evidence>
<evidence type="ECO:0000256" key="7">
    <source>
        <dbReference type="SAM" id="MobiDB-lite"/>
    </source>
</evidence>
<feature type="region of interest" description="Disordered" evidence="7">
    <location>
        <begin position="103"/>
        <end position="122"/>
    </location>
</feature>
<keyword evidence="4" id="KW-0932">Cytokinin signaling pathway</keyword>
<evidence type="ECO:0000313" key="9">
    <source>
        <dbReference type="Proteomes" id="UP000250235"/>
    </source>
</evidence>
<dbReference type="InterPro" id="IPR044670">
    <property type="entry name" value="SOFL"/>
</dbReference>
<reference evidence="8 9" key="1">
    <citation type="journal article" date="2015" name="Proc. Natl. Acad. Sci. U.S.A.">
        <title>The resurrection genome of Boea hygrometrica: A blueprint for survival of dehydration.</title>
        <authorList>
            <person name="Xiao L."/>
            <person name="Yang G."/>
            <person name="Zhang L."/>
            <person name="Yang X."/>
            <person name="Zhao S."/>
            <person name="Ji Z."/>
            <person name="Zhou Q."/>
            <person name="Hu M."/>
            <person name="Wang Y."/>
            <person name="Chen M."/>
            <person name="Xu Y."/>
            <person name="Jin H."/>
            <person name="Xiao X."/>
            <person name="Hu G."/>
            <person name="Bao F."/>
            <person name="Hu Y."/>
            <person name="Wan P."/>
            <person name="Li L."/>
            <person name="Deng X."/>
            <person name="Kuang T."/>
            <person name="Xiang C."/>
            <person name="Zhu J.K."/>
            <person name="Oliver M.J."/>
            <person name="He Y."/>
        </authorList>
    </citation>
    <scope>NUCLEOTIDE SEQUENCE [LARGE SCALE GENOMIC DNA]</scope>
    <source>
        <strain evidence="9">cv. XS01</strain>
    </source>
</reference>
<feature type="region of interest" description="Disordered" evidence="7">
    <location>
        <begin position="161"/>
        <end position="190"/>
    </location>
</feature>